<dbReference type="AlphaFoldDB" id="A0A5J4L460"/>
<organism evidence="1">
    <name type="scientific">hot springs metagenome</name>
    <dbReference type="NCBI Taxonomy" id="433727"/>
    <lineage>
        <taxon>unclassified sequences</taxon>
        <taxon>metagenomes</taxon>
        <taxon>ecological metagenomes</taxon>
    </lineage>
</organism>
<dbReference type="EMBL" id="BLAB01000001">
    <property type="protein sequence ID" value="GER94042.1"/>
    <property type="molecule type" value="Genomic_DNA"/>
</dbReference>
<proteinExistence type="predicted"/>
<sequence length="91" mass="10544">MGARKKIAVIVRDRQSEALRMSIGLSVLNDVDIYIFDRRLESSDDILLNLEMIKELKLGLYTNTTLNEGIEYIPIEDIAKRLLKYDNILPY</sequence>
<accession>A0A5J4L460</accession>
<evidence type="ECO:0000313" key="1">
    <source>
        <dbReference type="EMBL" id="GER94042.1"/>
    </source>
</evidence>
<name>A0A5J4L460_9ZZZZ</name>
<comment type="caution">
    <text evidence="1">The sequence shown here is derived from an EMBL/GenBank/DDBJ whole genome shotgun (WGS) entry which is preliminary data.</text>
</comment>
<reference evidence="1" key="1">
    <citation type="submission" date="2019-10" db="EMBL/GenBank/DDBJ databases">
        <title>Metagenomic sequencing of thiosulfate-disproportionating enrichment culture.</title>
        <authorList>
            <person name="Umezawa K."/>
            <person name="Kojima H."/>
            <person name="Fukui M."/>
        </authorList>
    </citation>
    <scope>NUCLEOTIDE SEQUENCE</scope>
    <source>
        <strain evidence="1">45J</strain>
    </source>
</reference>
<gene>
    <name evidence="1" type="ORF">A45J_1800</name>
</gene>
<protein>
    <submittedName>
        <fullName evidence="1">Uncharacterized protein</fullName>
    </submittedName>
</protein>